<dbReference type="Gene3D" id="3.40.50.2300">
    <property type="match status" value="2"/>
</dbReference>
<accession>A0A6N7V245</accession>
<evidence type="ECO:0000256" key="2">
    <source>
        <dbReference type="ARBA" id="ARBA00022729"/>
    </source>
</evidence>
<keyword evidence="6" id="KW-1185">Reference proteome</keyword>
<dbReference type="SUPFAM" id="SSF53822">
    <property type="entry name" value="Periplasmic binding protein-like I"/>
    <property type="match status" value="1"/>
</dbReference>
<evidence type="ECO:0000313" key="6">
    <source>
        <dbReference type="Proteomes" id="UP000434409"/>
    </source>
</evidence>
<feature type="domain" description="Periplasmic binding protein" evidence="4">
    <location>
        <begin position="36"/>
        <end position="289"/>
    </location>
</feature>
<dbReference type="PANTHER" id="PTHR30036:SF1">
    <property type="entry name" value="D-XYLOSE-BINDING PERIPLASMIC PROTEIN"/>
    <property type="match status" value="1"/>
</dbReference>
<evidence type="ECO:0000256" key="1">
    <source>
        <dbReference type="ARBA" id="ARBA00004196"/>
    </source>
</evidence>
<comment type="subcellular location">
    <subcellularLocation>
        <location evidence="1">Cell envelope</location>
    </subcellularLocation>
</comment>
<proteinExistence type="predicted"/>
<name>A0A6N7V245_9FIRM</name>
<feature type="signal peptide" evidence="3">
    <location>
        <begin position="1"/>
        <end position="22"/>
    </location>
</feature>
<dbReference type="AlphaFoldDB" id="A0A6N7V245"/>
<keyword evidence="2 3" id="KW-0732">Signal</keyword>
<dbReference type="EMBL" id="VULY01000018">
    <property type="protein sequence ID" value="MSR94639.1"/>
    <property type="molecule type" value="Genomic_DNA"/>
</dbReference>
<evidence type="ECO:0000313" key="5">
    <source>
        <dbReference type="EMBL" id="MSR94639.1"/>
    </source>
</evidence>
<evidence type="ECO:0000259" key="4">
    <source>
        <dbReference type="Pfam" id="PF13407"/>
    </source>
</evidence>
<evidence type="ECO:0000256" key="3">
    <source>
        <dbReference type="SAM" id="SignalP"/>
    </source>
</evidence>
<dbReference type="PROSITE" id="PS51257">
    <property type="entry name" value="PROKAR_LIPOPROTEIN"/>
    <property type="match status" value="1"/>
</dbReference>
<organism evidence="5 6">
    <name type="scientific">Suipraeoptans intestinalis</name>
    <dbReference type="NCBI Taxonomy" id="2606628"/>
    <lineage>
        <taxon>Bacteria</taxon>
        <taxon>Bacillati</taxon>
        <taxon>Bacillota</taxon>
        <taxon>Clostridia</taxon>
        <taxon>Lachnospirales</taxon>
        <taxon>Lachnospiraceae</taxon>
        <taxon>Suipraeoptans</taxon>
    </lineage>
</organism>
<dbReference type="PANTHER" id="PTHR30036">
    <property type="entry name" value="D-XYLOSE-BINDING PERIPLASMIC PROTEIN"/>
    <property type="match status" value="1"/>
</dbReference>
<dbReference type="RefSeq" id="WP_154478364.1">
    <property type="nucleotide sequence ID" value="NZ_JAQYBV010000063.1"/>
</dbReference>
<dbReference type="Proteomes" id="UP000434409">
    <property type="component" value="Unassembled WGS sequence"/>
</dbReference>
<comment type="caution">
    <text evidence="5">The sequence shown here is derived from an EMBL/GenBank/DDBJ whole genome shotgun (WGS) entry which is preliminary data.</text>
</comment>
<dbReference type="InterPro" id="IPR025997">
    <property type="entry name" value="SBP_2_dom"/>
</dbReference>
<protein>
    <submittedName>
        <fullName evidence="5">Sugar ABC transporter substrate-binding protein</fullName>
    </submittedName>
</protein>
<dbReference type="GO" id="GO:0030246">
    <property type="term" value="F:carbohydrate binding"/>
    <property type="evidence" value="ECO:0007669"/>
    <property type="project" value="TreeGrafter"/>
</dbReference>
<dbReference type="GO" id="GO:0030288">
    <property type="term" value="C:outer membrane-bounded periplasmic space"/>
    <property type="evidence" value="ECO:0007669"/>
    <property type="project" value="TreeGrafter"/>
</dbReference>
<reference evidence="5 6" key="1">
    <citation type="submission" date="2019-08" db="EMBL/GenBank/DDBJ databases">
        <title>In-depth cultivation of the pig gut microbiome towards novel bacterial diversity and tailored functional studies.</title>
        <authorList>
            <person name="Wylensek D."/>
            <person name="Hitch T.C.A."/>
            <person name="Clavel T."/>
        </authorList>
    </citation>
    <scope>NUCLEOTIDE SEQUENCE [LARGE SCALE GENOMIC DNA]</scope>
    <source>
        <strain evidence="5 6">68-1-5</strain>
    </source>
</reference>
<dbReference type="InterPro" id="IPR028082">
    <property type="entry name" value="Peripla_BP_I"/>
</dbReference>
<sequence length="342" mass="38222">MKKQRLLLILGMFLLLLGGCQIQEKDDSHQKKSVQIGVIFDTFVVERWQRDRDVFVATAQSLGAEVDIQNANGSVEKQEESIRYYIKKKMDCIVIVPIESEALLDEIRMAQKEGIKVISYDRLVQGGKTDLYVSFDSEEVGRLMGKAFGDTLKPGDGVVMVCGSKTDGNVAMMETGFRKAASEYGLEILDVTYAADWEAEEARKYVDGHVELMRKARGVMCGNDNLAGSVLQALAENQLEIPVVVGQDADLDACQRIVEESQYMTVYKPVEKLAKKAAEATVKLAKGRKIAEENQISDGKYQVPYIRLRPLAVTKKNINATIIDSGFHIKEEIYLNRPEEMP</sequence>
<feature type="chain" id="PRO_5038437403" evidence="3">
    <location>
        <begin position="23"/>
        <end position="342"/>
    </location>
</feature>
<dbReference type="InterPro" id="IPR050555">
    <property type="entry name" value="Bact_Solute-Bind_Prot2"/>
</dbReference>
<dbReference type="Pfam" id="PF13407">
    <property type="entry name" value="Peripla_BP_4"/>
    <property type="match status" value="1"/>
</dbReference>
<gene>
    <name evidence="5" type="ORF">FYJ34_10325</name>
</gene>